<dbReference type="Pfam" id="PF06985">
    <property type="entry name" value="HET"/>
    <property type="match status" value="1"/>
</dbReference>
<dbReference type="EMBL" id="JAULSN010000008">
    <property type="protein sequence ID" value="KAK3366187.1"/>
    <property type="molecule type" value="Genomic_DNA"/>
</dbReference>
<dbReference type="AlphaFoldDB" id="A0AAE0JY60"/>
<proteinExistence type="predicted"/>
<evidence type="ECO:0000313" key="2">
    <source>
        <dbReference type="EMBL" id="KAK3366187.1"/>
    </source>
</evidence>
<reference evidence="2" key="1">
    <citation type="journal article" date="2023" name="Mol. Phylogenet. Evol.">
        <title>Genome-scale phylogeny and comparative genomics of the fungal order Sordariales.</title>
        <authorList>
            <person name="Hensen N."/>
            <person name="Bonometti L."/>
            <person name="Westerberg I."/>
            <person name="Brannstrom I.O."/>
            <person name="Guillou S."/>
            <person name="Cros-Aarteil S."/>
            <person name="Calhoun S."/>
            <person name="Haridas S."/>
            <person name="Kuo A."/>
            <person name="Mondo S."/>
            <person name="Pangilinan J."/>
            <person name="Riley R."/>
            <person name="LaButti K."/>
            <person name="Andreopoulos B."/>
            <person name="Lipzen A."/>
            <person name="Chen C."/>
            <person name="Yan M."/>
            <person name="Daum C."/>
            <person name="Ng V."/>
            <person name="Clum A."/>
            <person name="Steindorff A."/>
            <person name="Ohm R.A."/>
            <person name="Martin F."/>
            <person name="Silar P."/>
            <person name="Natvig D.O."/>
            <person name="Lalanne C."/>
            <person name="Gautier V."/>
            <person name="Ament-Velasquez S.L."/>
            <person name="Kruys A."/>
            <person name="Hutchinson M.I."/>
            <person name="Powell A.J."/>
            <person name="Barry K."/>
            <person name="Miller A.N."/>
            <person name="Grigoriev I.V."/>
            <person name="Debuchy R."/>
            <person name="Gladieux P."/>
            <person name="Hiltunen Thoren M."/>
            <person name="Johannesson H."/>
        </authorList>
    </citation>
    <scope>NUCLEOTIDE SEQUENCE</scope>
    <source>
        <strain evidence="2">CBS 958.72</strain>
    </source>
</reference>
<dbReference type="Pfam" id="PF26639">
    <property type="entry name" value="Het-6_barrel"/>
    <property type="match status" value="1"/>
</dbReference>
<organism evidence="2 3">
    <name type="scientific">Lasiosphaeria ovina</name>
    <dbReference type="NCBI Taxonomy" id="92902"/>
    <lineage>
        <taxon>Eukaryota</taxon>
        <taxon>Fungi</taxon>
        <taxon>Dikarya</taxon>
        <taxon>Ascomycota</taxon>
        <taxon>Pezizomycotina</taxon>
        <taxon>Sordariomycetes</taxon>
        <taxon>Sordariomycetidae</taxon>
        <taxon>Sordariales</taxon>
        <taxon>Lasiosphaeriaceae</taxon>
        <taxon>Lasiosphaeria</taxon>
    </lineage>
</organism>
<dbReference type="InterPro" id="IPR010730">
    <property type="entry name" value="HET"/>
</dbReference>
<accession>A0AAE0JY60</accession>
<dbReference type="PANTHER" id="PTHR24148:SF64">
    <property type="entry name" value="HETEROKARYON INCOMPATIBILITY DOMAIN-CONTAINING PROTEIN"/>
    <property type="match status" value="1"/>
</dbReference>
<evidence type="ECO:0000313" key="3">
    <source>
        <dbReference type="Proteomes" id="UP001287356"/>
    </source>
</evidence>
<name>A0AAE0JY60_9PEZI</name>
<dbReference type="PANTHER" id="PTHR24148">
    <property type="entry name" value="ANKYRIN REPEAT DOMAIN-CONTAINING PROTEIN 39 HOMOLOG-RELATED"/>
    <property type="match status" value="1"/>
</dbReference>
<reference evidence="2" key="2">
    <citation type="submission" date="2023-06" db="EMBL/GenBank/DDBJ databases">
        <authorList>
            <consortium name="Lawrence Berkeley National Laboratory"/>
            <person name="Haridas S."/>
            <person name="Hensen N."/>
            <person name="Bonometti L."/>
            <person name="Westerberg I."/>
            <person name="Brannstrom I.O."/>
            <person name="Guillou S."/>
            <person name="Cros-Aarteil S."/>
            <person name="Calhoun S."/>
            <person name="Kuo A."/>
            <person name="Mondo S."/>
            <person name="Pangilinan J."/>
            <person name="Riley R."/>
            <person name="Labutti K."/>
            <person name="Andreopoulos B."/>
            <person name="Lipzen A."/>
            <person name="Chen C."/>
            <person name="Yanf M."/>
            <person name="Daum C."/>
            <person name="Ng V."/>
            <person name="Clum A."/>
            <person name="Steindorff A."/>
            <person name="Ohm R."/>
            <person name="Martin F."/>
            <person name="Silar P."/>
            <person name="Natvig D."/>
            <person name="Lalanne C."/>
            <person name="Gautier V."/>
            <person name="Ament-Velasquez S.L."/>
            <person name="Kruys A."/>
            <person name="Hutchinson M.I."/>
            <person name="Powell A.J."/>
            <person name="Barry K."/>
            <person name="Miller A.N."/>
            <person name="Grigoriev I.V."/>
            <person name="Debuchy R."/>
            <person name="Gladieux P."/>
            <person name="Thoren M.H."/>
            <person name="Johannesson H."/>
        </authorList>
    </citation>
    <scope>NUCLEOTIDE SEQUENCE</scope>
    <source>
        <strain evidence="2">CBS 958.72</strain>
    </source>
</reference>
<sequence length="553" mass="61776">MPSADTPPPGRAITGKTGSAIYQPLLNSADFRYLVLQPGRNCDDLVCTLHVASLESAPPFDAISYVWGSDEKNQKILCNGERVRITTNLRAALLRVRKPDQPRTLWADSICINQEDVEERFQQVSLMAQIYTKAETVLAHVGDDDGGHAPAASSLITEIGTMIQNTLATLDYSHNCFPFPGKEQHKSILADKRLDSLKALTTTPWFGRGWVVQEVGLAKEAVILWGSAEISWSMLMQCHTWVMRRTDVDWRYFGDLCDIHVGIFDQRWKTKLKSFYVSGAWQNRPDLWNILRHARLLGIKDERDRLYAFVPLFNSIAPPDAAVAWESPGYTAPYLKVYSDFAHSHPSIPQHGILAVKGVLFDRIWFRSEPLKPAETIDTIASIWQRLKGDHTPTTAASPYGPAHITLAFMMALCTGMWCGDAASWTAKCDAYMAFLGGSARADHRAAAAQLQDFANYYTYNRRIVATERGYFGMAPLTAREGDVCAVVFGARTPLVLRETDTQGRYKVVGEVWIPGRTVAKNYVGMEVMYVLGRDGSKDWVALGLDEEEILLC</sequence>
<feature type="domain" description="Heterokaryon incompatibility" evidence="1">
    <location>
        <begin position="60"/>
        <end position="214"/>
    </location>
</feature>
<dbReference type="Proteomes" id="UP001287356">
    <property type="component" value="Unassembled WGS sequence"/>
</dbReference>
<comment type="caution">
    <text evidence="2">The sequence shown here is derived from an EMBL/GenBank/DDBJ whole genome shotgun (WGS) entry which is preliminary data.</text>
</comment>
<keyword evidence="3" id="KW-1185">Reference proteome</keyword>
<dbReference type="InterPro" id="IPR052895">
    <property type="entry name" value="HetReg/Transcr_Mod"/>
</dbReference>
<protein>
    <submittedName>
        <fullName evidence="2">Heterokaryon incompatibility protein-domain-containing protein</fullName>
    </submittedName>
</protein>
<gene>
    <name evidence="2" type="ORF">B0T24DRAFT_583414</name>
</gene>
<evidence type="ECO:0000259" key="1">
    <source>
        <dbReference type="Pfam" id="PF06985"/>
    </source>
</evidence>